<gene>
    <name evidence="2" type="ORF">EXU32_15680</name>
</gene>
<reference evidence="2 3" key="1">
    <citation type="submission" date="2019-02" db="EMBL/GenBank/DDBJ databases">
        <title>Genomic data mining of an Antarctic deep-sea actinobacterium, Janibacterlimosus P3-3-X1.</title>
        <authorList>
            <person name="Liao L."/>
            <person name="Chen B."/>
        </authorList>
    </citation>
    <scope>NUCLEOTIDE SEQUENCE [LARGE SCALE GENOMIC DNA]</scope>
    <source>
        <strain evidence="2 3">P3-3-X1</strain>
    </source>
</reference>
<dbReference type="EMBL" id="CP036164">
    <property type="protein sequence ID" value="QBF47564.1"/>
    <property type="molecule type" value="Genomic_DNA"/>
</dbReference>
<name>A0A4P6MUY8_9MICO</name>
<dbReference type="KEGG" id="jli:EXU32_15680"/>
<keyword evidence="3" id="KW-1185">Reference proteome</keyword>
<dbReference type="OrthoDB" id="4865861at2"/>
<dbReference type="AlphaFoldDB" id="A0A4P6MUY8"/>
<evidence type="ECO:0000313" key="2">
    <source>
        <dbReference type="EMBL" id="QBF47564.1"/>
    </source>
</evidence>
<feature type="region of interest" description="Disordered" evidence="1">
    <location>
        <begin position="28"/>
        <end position="48"/>
    </location>
</feature>
<feature type="compositionally biased region" description="Low complexity" evidence="1">
    <location>
        <begin position="32"/>
        <end position="47"/>
    </location>
</feature>
<dbReference type="RefSeq" id="WP_130630749.1">
    <property type="nucleotide sequence ID" value="NZ_CP036164.1"/>
</dbReference>
<evidence type="ECO:0000313" key="3">
    <source>
        <dbReference type="Proteomes" id="UP000290408"/>
    </source>
</evidence>
<sequence>MTIRTRAIALGAATAVALSGCSMLGGGDDRGSAGSSSSSQTSGVVTGDDANGAKAAGIDLKNPPKAIAEQTITVDQDSVDETKVELLELRRDDNVMLATFRLTGTGRGTEDKSAFKLLGWTSFAPVLIDMKNLEKYKHVEDLTSDDVTAEAPLGQPVYMFTAFPLPKDGVTEMDLRVTSESPAIEDIPMPK</sequence>
<protein>
    <submittedName>
        <fullName evidence="2">Uncharacterized protein</fullName>
    </submittedName>
</protein>
<dbReference type="STRING" id="1216970.GCA_001570985_02044"/>
<dbReference type="PROSITE" id="PS51257">
    <property type="entry name" value="PROKAR_LIPOPROTEIN"/>
    <property type="match status" value="1"/>
</dbReference>
<organism evidence="2 3">
    <name type="scientific">Janibacter limosus</name>
    <dbReference type="NCBI Taxonomy" id="53458"/>
    <lineage>
        <taxon>Bacteria</taxon>
        <taxon>Bacillati</taxon>
        <taxon>Actinomycetota</taxon>
        <taxon>Actinomycetes</taxon>
        <taxon>Micrococcales</taxon>
        <taxon>Intrasporangiaceae</taxon>
        <taxon>Janibacter</taxon>
    </lineage>
</organism>
<dbReference type="Proteomes" id="UP000290408">
    <property type="component" value="Chromosome"/>
</dbReference>
<evidence type="ECO:0000256" key="1">
    <source>
        <dbReference type="SAM" id="MobiDB-lite"/>
    </source>
</evidence>
<proteinExistence type="predicted"/>
<accession>A0A4P6MUY8</accession>